<evidence type="ECO:0000256" key="1">
    <source>
        <dbReference type="ARBA" id="ARBA00001954"/>
    </source>
</evidence>
<evidence type="ECO:0000256" key="6">
    <source>
        <dbReference type="ARBA" id="ARBA00023002"/>
    </source>
</evidence>
<evidence type="ECO:0000256" key="7">
    <source>
        <dbReference type="ARBA" id="ARBA00023004"/>
    </source>
</evidence>
<dbReference type="GO" id="GO:0035516">
    <property type="term" value="F:broad specificity oxidative DNA demethylase activity"/>
    <property type="evidence" value="ECO:0007669"/>
    <property type="project" value="TreeGrafter"/>
</dbReference>
<dbReference type="AlphaFoldDB" id="A0A2T1ELT2"/>
<feature type="binding site" evidence="9">
    <location>
        <position position="207"/>
    </location>
    <ligand>
        <name>2-oxoglutarate</name>
        <dbReference type="ChEBI" id="CHEBI:16810"/>
    </ligand>
</feature>
<evidence type="ECO:0000256" key="9">
    <source>
        <dbReference type="PIRSR" id="PIRSR632852-1"/>
    </source>
</evidence>
<feature type="binding site" evidence="9">
    <location>
        <begin position="84"/>
        <end position="86"/>
    </location>
    <ligand>
        <name>substrate</name>
    </ligand>
</feature>
<keyword evidence="5 11" id="KW-0223">Dioxygenase</keyword>
<evidence type="ECO:0000313" key="11">
    <source>
        <dbReference type="EMBL" id="PSB33663.1"/>
    </source>
</evidence>
<dbReference type="EMBL" id="PVWK01000017">
    <property type="protein sequence ID" value="PSB33663.1"/>
    <property type="molecule type" value="Genomic_DNA"/>
</dbReference>
<dbReference type="InterPro" id="IPR027450">
    <property type="entry name" value="AlkB-like"/>
</dbReference>
<feature type="binding site" evidence="9">
    <location>
        <position position="136"/>
    </location>
    <ligand>
        <name>substrate</name>
    </ligand>
</feature>
<feature type="binding site" evidence="9">
    <location>
        <position position="203"/>
    </location>
    <ligand>
        <name>2-oxoglutarate</name>
        <dbReference type="ChEBI" id="CHEBI:16810"/>
    </ligand>
</feature>
<dbReference type="RefSeq" id="WP_106255025.1">
    <property type="nucleotide sequence ID" value="NZ_CAWNSW010000080.1"/>
</dbReference>
<keyword evidence="2" id="KW-0479">Metal-binding</keyword>
<feature type="domain" description="Fe2OG dioxygenase" evidence="10">
    <location>
        <begin position="114"/>
        <end position="212"/>
    </location>
</feature>
<evidence type="ECO:0000256" key="2">
    <source>
        <dbReference type="ARBA" id="ARBA00022723"/>
    </source>
</evidence>
<keyword evidence="7" id="KW-0408">Iron</keyword>
<dbReference type="InterPro" id="IPR032852">
    <property type="entry name" value="ALKBH2"/>
</dbReference>
<gene>
    <name evidence="11" type="ORF">C7B82_04040</name>
</gene>
<dbReference type="SUPFAM" id="SSF51197">
    <property type="entry name" value="Clavaminate synthase-like"/>
    <property type="match status" value="1"/>
</dbReference>
<keyword evidence="6" id="KW-0560">Oxidoreductase</keyword>
<reference evidence="12" key="1">
    <citation type="submission" date="2018-02" db="EMBL/GenBank/DDBJ databases">
        <authorList>
            <person name="Moore K."/>
            <person name="Momper L."/>
        </authorList>
    </citation>
    <scope>NUCLEOTIDE SEQUENCE [LARGE SCALE GENOMIC DNA]</scope>
    <source>
        <strain evidence="12">ULC18</strain>
    </source>
</reference>
<comment type="cofactor">
    <cofactor evidence="1">
        <name>Fe(2+)</name>
        <dbReference type="ChEBI" id="CHEBI:29033"/>
    </cofactor>
</comment>
<dbReference type="Gene3D" id="2.60.120.590">
    <property type="entry name" value="Alpha-ketoglutarate-dependent dioxygenase AlkB-like"/>
    <property type="match status" value="1"/>
</dbReference>
<feature type="binding site" evidence="9">
    <location>
        <position position="209"/>
    </location>
    <ligand>
        <name>2-oxoglutarate</name>
        <dbReference type="ChEBI" id="CHEBI:16810"/>
    </ligand>
</feature>
<evidence type="ECO:0000256" key="8">
    <source>
        <dbReference type="ARBA" id="ARBA00023204"/>
    </source>
</evidence>
<evidence type="ECO:0000256" key="4">
    <source>
        <dbReference type="ARBA" id="ARBA00022842"/>
    </source>
</evidence>
<keyword evidence="3" id="KW-0227">DNA damage</keyword>
<keyword evidence="4" id="KW-0460">Magnesium</keyword>
<feature type="binding site" evidence="9">
    <location>
        <position position="123"/>
    </location>
    <ligand>
        <name>2-oxoglutarate</name>
        <dbReference type="ChEBI" id="CHEBI:16810"/>
    </ligand>
</feature>
<keyword evidence="12" id="KW-1185">Reference proteome</keyword>
<dbReference type="GO" id="GO:0006307">
    <property type="term" value="P:DNA alkylation repair"/>
    <property type="evidence" value="ECO:0007669"/>
    <property type="project" value="TreeGrafter"/>
</dbReference>
<sequence>MWLDSTDKLDASQPLSLTSLYSSLQLSDADIVFYPSLFNEQYSDRLLAKLTQTIDWRQDWITVYGRSLPQPRLTAWVGDPGKAYTYSGITMQPSGWTETLIDLKATVDAIAGVAFNSVLLNLYRDGNDSMGWHSDDEPELGQNPVIGSLSLGGTRQFMLRHKYQKALKAKLALTSGSFLLMQGTTQHYWQHQVPKTKRAVSPRLNLTFRVMC</sequence>
<feature type="binding site" evidence="9">
    <location>
        <position position="191"/>
    </location>
    <ligand>
        <name>2-oxoglutarate</name>
        <dbReference type="ChEBI" id="CHEBI:16810"/>
    </ligand>
</feature>
<dbReference type="Proteomes" id="UP000239576">
    <property type="component" value="Unassembled WGS sequence"/>
</dbReference>
<evidence type="ECO:0000256" key="3">
    <source>
        <dbReference type="ARBA" id="ARBA00022763"/>
    </source>
</evidence>
<proteinExistence type="predicted"/>
<dbReference type="FunFam" id="2.60.120.590:FF:000004">
    <property type="entry name" value="DNA oxidative demethylase ALKBH2"/>
    <property type="match status" value="1"/>
</dbReference>
<dbReference type="GO" id="GO:0008198">
    <property type="term" value="F:ferrous iron binding"/>
    <property type="evidence" value="ECO:0007669"/>
    <property type="project" value="TreeGrafter"/>
</dbReference>
<feature type="binding site" evidence="9">
    <location>
        <position position="121"/>
    </location>
    <ligand>
        <name>2-oxoglutarate</name>
        <dbReference type="ChEBI" id="CHEBI:16810"/>
    </ligand>
</feature>
<organism evidence="11 12">
    <name type="scientific">Stenomitos frigidus ULC18</name>
    <dbReference type="NCBI Taxonomy" id="2107698"/>
    <lineage>
        <taxon>Bacteria</taxon>
        <taxon>Bacillati</taxon>
        <taxon>Cyanobacteriota</taxon>
        <taxon>Cyanophyceae</taxon>
        <taxon>Leptolyngbyales</taxon>
        <taxon>Leptolyngbyaceae</taxon>
        <taxon>Stenomitos</taxon>
    </lineage>
</organism>
<evidence type="ECO:0000313" key="12">
    <source>
        <dbReference type="Proteomes" id="UP000239576"/>
    </source>
</evidence>
<name>A0A2T1ELT2_9CYAN</name>
<evidence type="ECO:0000259" key="10">
    <source>
        <dbReference type="PROSITE" id="PS51471"/>
    </source>
</evidence>
<dbReference type="PANTHER" id="PTHR31573">
    <property type="entry name" value="ALPHA-KETOGLUTARATE-DEPENDENT DIOXYGENASE ALKB HOMOLOG 2"/>
    <property type="match status" value="1"/>
</dbReference>
<dbReference type="InterPro" id="IPR005123">
    <property type="entry name" value="Oxoglu/Fe-dep_dioxygenase_dom"/>
</dbReference>
<comment type="caution">
    <text evidence="11">The sequence shown here is derived from an EMBL/GenBank/DDBJ whole genome shotgun (WGS) entry which is preliminary data.</text>
</comment>
<protein>
    <submittedName>
        <fullName evidence="11">Alpha-ketoglutarate-dependent dioxygenase AlkB</fullName>
    </submittedName>
</protein>
<keyword evidence="8" id="KW-0234">DNA repair</keyword>
<evidence type="ECO:0000256" key="5">
    <source>
        <dbReference type="ARBA" id="ARBA00022964"/>
    </source>
</evidence>
<dbReference type="Pfam" id="PF13532">
    <property type="entry name" value="2OG-FeII_Oxy_2"/>
    <property type="match status" value="1"/>
</dbReference>
<dbReference type="PROSITE" id="PS51471">
    <property type="entry name" value="FE2OG_OXY"/>
    <property type="match status" value="1"/>
</dbReference>
<feature type="binding site" evidence="9">
    <location>
        <position position="133"/>
    </location>
    <ligand>
        <name>2-oxoglutarate</name>
        <dbReference type="ChEBI" id="CHEBI:16810"/>
    </ligand>
</feature>
<accession>A0A2T1ELT2</accession>
<reference evidence="11 12" key="2">
    <citation type="submission" date="2018-03" db="EMBL/GenBank/DDBJ databases">
        <title>The ancient ancestry and fast evolution of plastids.</title>
        <authorList>
            <person name="Moore K.R."/>
            <person name="Magnabosco C."/>
            <person name="Momper L."/>
            <person name="Gold D.A."/>
            <person name="Bosak T."/>
            <person name="Fournier G.P."/>
        </authorList>
    </citation>
    <scope>NUCLEOTIDE SEQUENCE [LARGE SCALE GENOMIC DNA]</scope>
    <source>
        <strain evidence="11 12">ULC18</strain>
    </source>
</reference>
<dbReference type="InterPro" id="IPR037151">
    <property type="entry name" value="AlkB-like_sf"/>
</dbReference>
<dbReference type="OrthoDB" id="190276at2"/>
<dbReference type="GO" id="GO:0051747">
    <property type="term" value="F:cytosine C-5 DNA demethylase activity"/>
    <property type="evidence" value="ECO:0007669"/>
    <property type="project" value="TreeGrafter"/>
</dbReference>
<dbReference type="PANTHER" id="PTHR31573:SF1">
    <property type="entry name" value="DNA OXIDATIVE DEMETHYLASE ALKBH2"/>
    <property type="match status" value="1"/>
</dbReference>